<reference evidence="6 7" key="1">
    <citation type="submission" date="2016-11" db="EMBL/GenBank/DDBJ databases">
        <title>The macronuclear genome of Stentor coeruleus: a giant cell with tiny introns.</title>
        <authorList>
            <person name="Slabodnick M."/>
            <person name="Ruby J.G."/>
            <person name="Reiff S.B."/>
            <person name="Swart E.C."/>
            <person name="Gosai S."/>
            <person name="Prabakaran S."/>
            <person name="Witkowska E."/>
            <person name="Larue G.E."/>
            <person name="Fisher S."/>
            <person name="Freeman R.M."/>
            <person name="Gunawardena J."/>
            <person name="Chu W."/>
            <person name="Stover N.A."/>
            <person name="Gregory B.D."/>
            <person name="Nowacki M."/>
            <person name="Derisi J."/>
            <person name="Roy S.W."/>
            <person name="Marshall W.F."/>
            <person name="Sood P."/>
        </authorList>
    </citation>
    <scope>NUCLEOTIDE SEQUENCE [LARGE SCALE GENOMIC DNA]</scope>
    <source>
        <strain evidence="6">WM001</strain>
    </source>
</reference>
<evidence type="ECO:0000256" key="4">
    <source>
        <dbReference type="PROSITE-ProRule" id="PRU00282"/>
    </source>
</evidence>
<dbReference type="EMBL" id="MPUH01000624">
    <property type="protein sequence ID" value="OMJ76587.1"/>
    <property type="molecule type" value="Genomic_DNA"/>
</dbReference>
<keyword evidence="5" id="KW-0813">Transport</keyword>
<sequence>MKSRRMNNWNSGALAGVLGAFFLQPFDVLKTYSIVSAKNQSGMATGCRLVLSKYGVLGLWRGVTAAVGRALIGSGFYFLLLEEFKFIAGSSNIMVMGMCSGLAKVSITTLCQPISIIKVRMESPTCQIYSSLFNAVSTIYSTEGIKGFYRGIVPSVIKDVPYSTLGYAFYEKYIQIFSSLTFSDRKNPIVTLSAGVSAGFTATLITQPFDVIKTRIQLQKVNGGKYSNMIESMKTIYEEDGLSGFQRGLWPRIAKRFFSFPLVWTLYEQIKISL</sequence>
<dbReference type="GO" id="GO:1904983">
    <property type="term" value="P:glycine import into mitochondrion"/>
    <property type="evidence" value="ECO:0007669"/>
    <property type="project" value="TreeGrafter"/>
</dbReference>
<proteinExistence type="inferred from homology"/>
<dbReference type="Gene3D" id="1.50.40.10">
    <property type="entry name" value="Mitochondrial carrier domain"/>
    <property type="match status" value="2"/>
</dbReference>
<dbReference type="OrthoDB" id="310160at2759"/>
<evidence type="ECO:0000256" key="2">
    <source>
        <dbReference type="ARBA" id="ARBA00022692"/>
    </source>
</evidence>
<comment type="caution">
    <text evidence="6">The sequence shown here is derived from an EMBL/GenBank/DDBJ whole genome shotgun (WGS) entry which is preliminary data.</text>
</comment>
<evidence type="ECO:0000313" key="7">
    <source>
        <dbReference type="Proteomes" id="UP000187209"/>
    </source>
</evidence>
<name>A0A1R2BIH7_9CILI</name>
<dbReference type="PANTHER" id="PTHR46181:SF3">
    <property type="entry name" value="MITOCHONDRIAL GLYCINE TRANSPORTER"/>
    <property type="match status" value="1"/>
</dbReference>
<dbReference type="GO" id="GO:0015187">
    <property type="term" value="F:glycine transmembrane transporter activity"/>
    <property type="evidence" value="ECO:0007669"/>
    <property type="project" value="TreeGrafter"/>
</dbReference>
<comment type="subcellular location">
    <subcellularLocation>
        <location evidence="1">Membrane</location>
        <topology evidence="1">Multi-pass membrane protein</topology>
    </subcellularLocation>
</comment>
<evidence type="ECO:0000256" key="5">
    <source>
        <dbReference type="RuleBase" id="RU000488"/>
    </source>
</evidence>
<feature type="repeat" description="Solcar" evidence="4">
    <location>
        <begin position="3"/>
        <end position="87"/>
    </location>
</feature>
<evidence type="ECO:0000313" key="6">
    <source>
        <dbReference type="EMBL" id="OMJ76587.1"/>
    </source>
</evidence>
<dbReference type="InterPro" id="IPR023395">
    <property type="entry name" value="MCP_dom_sf"/>
</dbReference>
<keyword evidence="2 4" id="KW-0812">Transmembrane</keyword>
<evidence type="ECO:0000256" key="1">
    <source>
        <dbReference type="ARBA" id="ARBA00004141"/>
    </source>
</evidence>
<protein>
    <recommendedName>
        <fullName evidence="8">Mitochondrial carrier protein</fullName>
    </recommendedName>
</protein>
<feature type="repeat" description="Solcar" evidence="4">
    <location>
        <begin position="186"/>
        <end position="273"/>
    </location>
</feature>
<organism evidence="6 7">
    <name type="scientific">Stentor coeruleus</name>
    <dbReference type="NCBI Taxonomy" id="5963"/>
    <lineage>
        <taxon>Eukaryota</taxon>
        <taxon>Sar</taxon>
        <taxon>Alveolata</taxon>
        <taxon>Ciliophora</taxon>
        <taxon>Postciliodesmatophora</taxon>
        <taxon>Heterotrichea</taxon>
        <taxon>Heterotrichida</taxon>
        <taxon>Stentoridae</taxon>
        <taxon>Stentor</taxon>
    </lineage>
</organism>
<dbReference type="InterPro" id="IPR018108">
    <property type="entry name" value="MCP_transmembrane"/>
</dbReference>
<keyword evidence="7" id="KW-1185">Reference proteome</keyword>
<dbReference type="PROSITE" id="PS50920">
    <property type="entry name" value="SOLCAR"/>
    <property type="match status" value="3"/>
</dbReference>
<dbReference type="GO" id="GO:0005739">
    <property type="term" value="C:mitochondrion"/>
    <property type="evidence" value="ECO:0007669"/>
    <property type="project" value="TreeGrafter"/>
</dbReference>
<dbReference type="SUPFAM" id="SSF103506">
    <property type="entry name" value="Mitochondrial carrier"/>
    <property type="match status" value="1"/>
</dbReference>
<accession>A0A1R2BIH7</accession>
<dbReference type="GO" id="GO:0016020">
    <property type="term" value="C:membrane"/>
    <property type="evidence" value="ECO:0007669"/>
    <property type="project" value="UniProtKB-SubCell"/>
</dbReference>
<dbReference type="Pfam" id="PF00153">
    <property type="entry name" value="Mito_carr"/>
    <property type="match status" value="3"/>
</dbReference>
<dbReference type="Proteomes" id="UP000187209">
    <property type="component" value="Unassembled WGS sequence"/>
</dbReference>
<comment type="similarity">
    <text evidence="5">Belongs to the mitochondrial carrier (TC 2.A.29) family.</text>
</comment>
<gene>
    <name evidence="6" type="ORF">SteCoe_24036</name>
</gene>
<evidence type="ECO:0000256" key="3">
    <source>
        <dbReference type="ARBA" id="ARBA00023136"/>
    </source>
</evidence>
<keyword evidence="3 4" id="KW-0472">Membrane</keyword>
<evidence type="ECO:0008006" key="8">
    <source>
        <dbReference type="Google" id="ProtNLM"/>
    </source>
</evidence>
<dbReference type="AlphaFoldDB" id="A0A1R2BIH7"/>
<dbReference type="PANTHER" id="PTHR46181">
    <property type="entry name" value="MITOCHONDRIAL GLYCINE TRANSPORTER"/>
    <property type="match status" value="1"/>
</dbReference>
<feature type="repeat" description="Solcar" evidence="4">
    <location>
        <begin position="91"/>
        <end position="176"/>
    </location>
</feature>